<feature type="chain" id="PRO_5037754408" evidence="1">
    <location>
        <begin position="23"/>
        <end position="167"/>
    </location>
</feature>
<organism evidence="2 3">
    <name type="scientific">Fulvivirga lutea</name>
    <dbReference type="NCBI Taxonomy" id="2810512"/>
    <lineage>
        <taxon>Bacteria</taxon>
        <taxon>Pseudomonadati</taxon>
        <taxon>Bacteroidota</taxon>
        <taxon>Cytophagia</taxon>
        <taxon>Cytophagales</taxon>
        <taxon>Fulvivirgaceae</taxon>
        <taxon>Fulvivirga</taxon>
    </lineage>
</organism>
<gene>
    <name evidence="2" type="ORF">JR347_06700</name>
</gene>
<protein>
    <submittedName>
        <fullName evidence="2">YfiR family protein</fullName>
    </submittedName>
</protein>
<dbReference type="InterPro" id="IPR025293">
    <property type="entry name" value="YfiR/HmsC-like"/>
</dbReference>
<reference evidence="2" key="1">
    <citation type="submission" date="2021-02" db="EMBL/GenBank/DDBJ databases">
        <title>Fulvivirga sp. S481 isolated from sea water.</title>
        <authorList>
            <person name="Bae S.S."/>
            <person name="Baek K."/>
        </authorList>
    </citation>
    <scope>NUCLEOTIDE SEQUENCE</scope>
    <source>
        <strain evidence="2">S481</strain>
    </source>
</reference>
<sequence>MKKLNYLTALILMCALSMPLLAQNAESQIKTLFVYNFTRYIQWPNNDGNVTIGILGNDEQIVAAFKEMAAKKSSSSAKIIIEVFTDVSKSGNYELVYIPEGSSHLISSVSKSAKTVLVSEKPGMTQKGSDINFVHKDGKIRFELNKKSIDNSQFKVASQLVSLAIVV</sequence>
<dbReference type="KEGG" id="fuv:JR347_06700"/>
<evidence type="ECO:0000313" key="3">
    <source>
        <dbReference type="Proteomes" id="UP000662783"/>
    </source>
</evidence>
<dbReference type="EMBL" id="CP070608">
    <property type="protein sequence ID" value="QSE98764.1"/>
    <property type="molecule type" value="Genomic_DNA"/>
</dbReference>
<dbReference type="Pfam" id="PF13689">
    <property type="entry name" value="DUF4154"/>
    <property type="match status" value="1"/>
</dbReference>
<evidence type="ECO:0000313" key="2">
    <source>
        <dbReference type="EMBL" id="QSE98764.1"/>
    </source>
</evidence>
<dbReference type="Proteomes" id="UP000662783">
    <property type="component" value="Chromosome"/>
</dbReference>
<evidence type="ECO:0000256" key="1">
    <source>
        <dbReference type="SAM" id="SignalP"/>
    </source>
</evidence>
<dbReference type="AlphaFoldDB" id="A0A974WIY6"/>
<dbReference type="RefSeq" id="WP_205723278.1">
    <property type="nucleotide sequence ID" value="NZ_CP070608.1"/>
</dbReference>
<accession>A0A974WIY6</accession>
<feature type="signal peptide" evidence="1">
    <location>
        <begin position="1"/>
        <end position="22"/>
    </location>
</feature>
<proteinExistence type="predicted"/>
<keyword evidence="3" id="KW-1185">Reference proteome</keyword>
<name>A0A974WIY6_9BACT</name>
<keyword evidence="1" id="KW-0732">Signal</keyword>